<dbReference type="EMBL" id="VIWO01000008">
    <property type="protein sequence ID" value="TWF35692.1"/>
    <property type="molecule type" value="Genomic_DNA"/>
</dbReference>
<sequence length="235" mass="26562">MKKTNYLKYFGGLMLIALMNVSCKKDNYYKDGGITSPVFNGTVMDYLHAKPFYFDSVETIVKLAGLDSILNKDSLTFFAPTNRSVSNLVRNFNKSLYLVGKDTIKTLADVPQAVWKKYMSMYIFRGVNLLKDYPQIDFDLLQVYGGQNYLSLNNTVMNIGVTYATSGGVKYVGYRQLNLSYAPNPSGVANYFTRVPVASCNIQPHHAAVHVLADNDKYFAFDPGSFFNDYLHYKQ</sequence>
<dbReference type="Proteomes" id="UP000320811">
    <property type="component" value="Unassembled WGS sequence"/>
</dbReference>
<proteinExistence type="predicted"/>
<organism evidence="1 2">
    <name type="scientific">Chitinophaga polysaccharea</name>
    <dbReference type="NCBI Taxonomy" id="1293035"/>
    <lineage>
        <taxon>Bacteria</taxon>
        <taxon>Pseudomonadati</taxon>
        <taxon>Bacteroidota</taxon>
        <taxon>Chitinophagia</taxon>
        <taxon>Chitinophagales</taxon>
        <taxon>Chitinophagaceae</taxon>
        <taxon>Chitinophaga</taxon>
    </lineage>
</organism>
<dbReference type="SUPFAM" id="SSF82153">
    <property type="entry name" value="FAS1 domain"/>
    <property type="match status" value="1"/>
</dbReference>
<dbReference type="Gene3D" id="2.30.180.10">
    <property type="entry name" value="FAS1 domain"/>
    <property type="match status" value="1"/>
</dbReference>
<reference evidence="1 2" key="1">
    <citation type="submission" date="2019-06" db="EMBL/GenBank/DDBJ databases">
        <title>Sorghum-associated microbial communities from plants grown in Nebraska, USA.</title>
        <authorList>
            <person name="Schachtman D."/>
        </authorList>
    </citation>
    <scope>NUCLEOTIDE SEQUENCE [LARGE SCALE GENOMIC DNA]</scope>
    <source>
        <strain evidence="1 2">1209</strain>
    </source>
</reference>
<protein>
    <submittedName>
        <fullName evidence="1">Fasciclin domain-containing protein</fullName>
    </submittedName>
</protein>
<dbReference type="RefSeq" id="WP_145672846.1">
    <property type="nucleotide sequence ID" value="NZ_VIWO01000008.1"/>
</dbReference>
<name>A0A561PC41_9BACT</name>
<evidence type="ECO:0000313" key="2">
    <source>
        <dbReference type="Proteomes" id="UP000320811"/>
    </source>
</evidence>
<comment type="caution">
    <text evidence="1">The sequence shown here is derived from an EMBL/GenBank/DDBJ whole genome shotgun (WGS) entry which is preliminary data.</text>
</comment>
<dbReference type="OrthoDB" id="1097608at2"/>
<dbReference type="InterPro" id="IPR036378">
    <property type="entry name" value="FAS1_dom_sf"/>
</dbReference>
<dbReference type="AlphaFoldDB" id="A0A561PC41"/>
<evidence type="ECO:0000313" key="1">
    <source>
        <dbReference type="EMBL" id="TWF35692.1"/>
    </source>
</evidence>
<gene>
    <name evidence="1" type="ORF">FHW36_10848</name>
</gene>
<accession>A0A561PC41</accession>
<keyword evidence="2" id="KW-1185">Reference proteome</keyword>